<dbReference type="EMBL" id="JACSIT010000135">
    <property type="protein sequence ID" value="MBC6995368.1"/>
    <property type="molecule type" value="Genomic_DNA"/>
</dbReference>
<dbReference type="Proteomes" id="UP000650081">
    <property type="component" value="Unassembled WGS sequence"/>
</dbReference>
<gene>
    <name evidence="2" type="ORF">H9S92_14435</name>
</gene>
<evidence type="ECO:0000313" key="3">
    <source>
        <dbReference type="Proteomes" id="UP000650081"/>
    </source>
</evidence>
<feature type="signal peptide" evidence="1">
    <location>
        <begin position="1"/>
        <end position="20"/>
    </location>
</feature>
<evidence type="ECO:0000256" key="1">
    <source>
        <dbReference type="SAM" id="SignalP"/>
    </source>
</evidence>
<protein>
    <recommendedName>
        <fullName evidence="4">Lipoprotein</fullName>
    </recommendedName>
</protein>
<accession>A0A923T9S3</accession>
<comment type="caution">
    <text evidence="2">The sequence shown here is derived from an EMBL/GenBank/DDBJ whole genome shotgun (WGS) entry which is preliminary data.</text>
</comment>
<proteinExistence type="predicted"/>
<organism evidence="2 3">
    <name type="scientific">Neolewinella lacunae</name>
    <dbReference type="NCBI Taxonomy" id="1517758"/>
    <lineage>
        <taxon>Bacteria</taxon>
        <taxon>Pseudomonadati</taxon>
        <taxon>Bacteroidota</taxon>
        <taxon>Saprospiria</taxon>
        <taxon>Saprospirales</taxon>
        <taxon>Lewinellaceae</taxon>
        <taxon>Neolewinella</taxon>
    </lineage>
</organism>
<name>A0A923T9S3_9BACT</name>
<reference evidence="2" key="1">
    <citation type="submission" date="2020-08" db="EMBL/GenBank/DDBJ databases">
        <title>Lewinella bacteria from marine environments.</title>
        <authorList>
            <person name="Zhong Y."/>
        </authorList>
    </citation>
    <scope>NUCLEOTIDE SEQUENCE</scope>
    <source>
        <strain evidence="2">KCTC 42187</strain>
    </source>
</reference>
<dbReference type="AlphaFoldDB" id="A0A923T9S3"/>
<keyword evidence="1" id="KW-0732">Signal</keyword>
<dbReference type="RefSeq" id="WP_187467403.1">
    <property type="nucleotide sequence ID" value="NZ_JACSIT010000135.1"/>
</dbReference>
<dbReference type="PROSITE" id="PS51257">
    <property type="entry name" value="PROKAR_LIPOPROTEIN"/>
    <property type="match status" value="1"/>
</dbReference>
<evidence type="ECO:0000313" key="2">
    <source>
        <dbReference type="EMBL" id="MBC6995368.1"/>
    </source>
</evidence>
<sequence length="183" mass="21177">MFNNKLLMKKILLIYCVFLAGCFSQEKPDFDQSGYFYRVSENGHSYFDKLLIVRDSILLIMDYSNGSPWVYIDYQLTKNGYQTTDGSFKLHFSDNSLCVFASDNREECFVKLENTQNIISDTAKFELLLIKEFLEKENGVLDSAEYEQVTDWLFMTVFGKKIKINNRTTENGPLEIGNCVGCH</sequence>
<evidence type="ECO:0008006" key="4">
    <source>
        <dbReference type="Google" id="ProtNLM"/>
    </source>
</evidence>
<feature type="chain" id="PRO_5038032161" description="Lipoprotein" evidence="1">
    <location>
        <begin position="21"/>
        <end position="183"/>
    </location>
</feature>
<keyword evidence="3" id="KW-1185">Reference proteome</keyword>